<keyword evidence="2" id="KW-0472">Membrane</keyword>
<dbReference type="Proteomes" id="UP001141552">
    <property type="component" value="Unassembled WGS sequence"/>
</dbReference>
<dbReference type="EMBL" id="JAKUCV010005907">
    <property type="protein sequence ID" value="KAJ4829386.1"/>
    <property type="molecule type" value="Genomic_DNA"/>
</dbReference>
<name>A0A9Q0FFI3_9ROSI</name>
<comment type="caution">
    <text evidence="3">The sequence shown here is derived from an EMBL/GenBank/DDBJ whole genome shotgun (WGS) entry which is preliminary data.</text>
</comment>
<dbReference type="AlphaFoldDB" id="A0A9Q0FFI3"/>
<feature type="compositionally biased region" description="Pro residues" evidence="1">
    <location>
        <begin position="1"/>
        <end position="12"/>
    </location>
</feature>
<feature type="region of interest" description="Disordered" evidence="1">
    <location>
        <begin position="1"/>
        <end position="22"/>
    </location>
</feature>
<feature type="transmembrane region" description="Helical" evidence="2">
    <location>
        <begin position="28"/>
        <end position="50"/>
    </location>
</feature>
<evidence type="ECO:0000256" key="2">
    <source>
        <dbReference type="SAM" id="Phobius"/>
    </source>
</evidence>
<accession>A0A9Q0FFI3</accession>
<reference evidence="3" key="1">
    <citation type="submission" date="2022-02" db="EMBL/GenBank/DDBJ databases">
        <authorList>
            <person name="Henning P.M."/>
            <person name="McCubbin A.G."/>
            <person name="Shore J.S."/>
        </authorList>
    </citation>
    <scope>NUCLEOTIDE SEQUENCE</scope>
    <source>
        <strain evidence="3">F60SS</strain>
        <tissue evidence="3">Leaves</tissue>
    </source>
</reference>
<organism evidence="3 4">
    <name type="scientific">Turnera subulata</name>
    <dbReference type="NCBI Taxonomy" id="218843"/>
    <lineage>
        <taxon>Eukaryota</taxon>
        <taxon>Viridiplantae</taxon>
        <taxon>Streptophyta</taxon>
        <taxon>Embryophyta</taxon>
        <taxon>Tracheophyta</taxon>
        <taxon>Spermatophyta</taxon>
        <taxon>Magnoliopsida</taxon>
        <taxon>eudicotyledons</taxon>
        <taxon>Gunneridae</taxon>
        <taxon>Pentapetalae</taxon>
        <taxon>rosids</taxon>
        <taxon>fabids</taxon>
        <taxon>Malpighiales</taxon>
        <taxon>Passifloraceae</taxon>
        <taxon>Turnera</taxon>
    </lineage>
</organism>
<gene>
    <name evidence="3" type="ORF">Tsubulata_014529</name>
</gene>
<evidence type="ECO:0000256" key="1">
    <source>
        <dbReference type="SAM" id="MobiDB-lite"/>
    </source>
</evidence>
<keyword evidence="2" id="KW-0812">Transmembrane</keyword>
<protein>
    <submittedName>
        <fullName evidence="3">Uncharacterized protein</fullName>
    </submittedName>
</protein>
<evidence type="ECO:0000313" key="3">
    <source>
        <dbReference type="EMBL" id="KAJ4829386.1"/>
    </source>
</evidence>
<reference evidence="3" key="2">
    <citation type="journal article" date="2023" name="Plants (Basel)">
        <title>Annotation of the Turnera subulata (Passifloraceae) Draft Genome Reveals the S-Locus Evolved after the Divergence of Turneroideae from Passifloroideae in a Stepwise Manner.</title>
        <authorList>
            <person name="Henning P.M."/>
            <person name="Roalson E.H."/>
            <person name="Mir W."/>
            <person name="McCubbin A.G."/>
            <person name="Shore J.S."/>
        </authorList>
    </citation>
    <scope>NUCLEOTIDE SEQUENCE</scope>
    <source>
        <strain evidence="3">F60SS</strain>
    </source>
</reference>
<proteinExistence type="predicted"/>
<evidence type="ECO:0000313" key="4">
    <source>
        <dbReference type="Proteomes" id="UP001141552"/>
    </source>
</evidence>
<keyword evidence="2" id="KW-1133">Transmembrane helix</keyword>
<keyword evidence="4" id="KW-1185">Reference proteome</keyword>
<sequence>MYPPPPPPPPPLTVEGLAASPPSPPTDLALAIAYIVLTAVLIILVLILLWKRHYARPTPALQVVDERGVCCDSVTDVCFGRFVLMLACARGSEKPDDDAQVWFSTSSSFLSRWLFGGC</sequence>